<reference evidence="2" key="1">
    <citation type="submission" date="2020-03" db="EMBL/GenBank/DDBJ databases">
        <title>Complete genome sequence of sulfur-oxidizing bacterium skT11.</title>
        <authorList>
            <person name="Kanda M."/>
            <person name="Kojima H."/>
            <person name="Fukui M."/>
        </authorList>
    </citation>
    <scope>NUCLEOTIDE SEQUENCE [LARGE SCALE GENOMIC DNA]</scope>
    <source>
        <strain evidence="2">skT11</strain>
    </source>
</reference>
<evidence type="ECO:0000313" key="2">
    <source>
        <dbReference type="Proteomes" id="UP000502260"/>
    </source>
</evidence>
<gene>
    <name evidence="1" type="ORF">SKTS_30300</name>
</gene>
<keyword evidence="2" id="KW-1185">Reference proteome</keyword>
<dbReference type="Proteomes" id="UP000502260">
    <property type="component" value="Chromosome"/>
</dbReference>
<sequence length="111" mass="12633">MSRIDPALEAAGIERRQYRYNTGPRIQEIDPSSPTAQPIKIAYRYTGFGRLAQHPDTETPAVTPQSLIRDPLGRLSQDTRYRYNSLDQRIANRITREDGILHPTCTGKSYT</sequence>
<name>A0A6F8VEN5_9PROT</name>
<dbReference type="EMBL" id="AP022853">
    <property type="protein sequence ID" value="BCB28144.1"/>
    <property type="molecule type" value="Genomic_DNA"/>
</dbReference>
<protein>
    <submittedName>
        <fullName evidence="1">Uncharacterized protein</fullName>
    </submittedName>
</protein>
<dbReference type="AlphaFoldDB" id="A0A6F8VEN5"/>
<dbReference type="RefSeq" id="WP_173067021.1">
    <property type="nucleotide sequence ID" value="NZ_AP022853.1"/>
</dbReference>
<organism evidence="1 2">
    <name type="scientific">Sulfurimicrobium lacus</name>
    <dbReference type="NCBI Taxonomy" id="2715678"/>
    <lineage>
        <taxon>Bacteria</taxon>
        <taxon>Pseudomonadati</taxon>
        <taxon>Pseudomonadota</taxon>
        <taxon>Betaproteobacteria</taxon>
        <taxon>Nitrosomonadales</taxon>
        <taxon>Sulfuricellaceae</taxon>
        <taxon>Sulfurimicrobium</taxon>
    </lineage>
</organism>
<dbReference type="KEGG" id="slac:SKTS_30300"/>
<proteinExistence type="predicted"/>
<accession>A0A6F8VEN5</accession>
<evidence type="ECO:0000313" key="1">
    <source>
        <dbReference type="EMBL" id="BCB28144.1"/>
    </source>
</evidence>